<dbReference type="OrthoDB" id="3751033at2759"/>
<organism evidence="1 2">
    <name type="scientific">Pleomassaria siparia CBS 279.74</name>
    <dbReference type="NCBI Taxonomy" id="1314801"/>
    <lineage>
        <taxon>Eukaryota</taxon>
        <taxon>Fungi</taxon>
        <taxon>Dikarya</taxon>
        <taxon>Ascomycota</taxon>
        <taxon>Pezizomycotina</taxon>
        <taxon>Dothideomycetes</taxon>
        <taxon>Pleosporomycetidae</taxon>
        <taxon>Pleosporales</taxon>
        <taxon>Pleomassariaceae</taxon>
        <taxon>Pleomassaria</taxon>
    </lineage>
</organism>
<dbReference type="Proteomes" id="UP000799428">
    <property type="component" value="Unassembled WGS sequence"/>
</dbReference>
<reference evidence="1" key="1">
    <citation type="journal article" date="2020" name="Stud. Mycol.">
        <title>101 Dothideomycetes genomes: a test case for predicting lifestyles and emergence of pathogens.</title>
        <authorList>
            <person name="Haridas S."/>
            <person name="Albert R."/>
            <person name="Binder M."/>
            <person name="Bloem J."/>
            <person name="Labutti K."/>
            <person name="Salamov A."/>
            <person name="Andreopoulos B."/>
            <person name="Baker S."/>
            <person name="Barry K."/>
            <person name="Bills G."/>
            <person name="Bluhm B."/>
            <person name="Cannon C."/>
            <person name="Castanera R."/>
            <person name="Culley D."/>
            <person name="Daum C."/>
            <person name="Ezra D."/>
            <person name="Gonzalez J."/>
            <person name="Henrissat B."/>
            <person name="Kuo A."/>
            <person name="Liang C."/>
            <person name="Lipzen A."/>
            <person name="Lutzoni F."/>
            <person name="Magnuson J."/>
            <person name="Mondo S."/>
            <person name="Nolan M."/>
            <person name="Ohm R."/>
            <person name="Pangilinan J."/>
            <person name="Park H.-J."/>
            <person name="Ramirez L."/>
            <person name="Alfaro M."/>
            <person name="Sun H."/>
            <person name="Tritt A."/>
            <person name="Yoshinaga Y."/>
            <person name="Zwiers L.-H."/>
            <person name="Turgeon B."/>
            <person name="Goodwin S."/>
            <person name="Spatafora J."/>
            <person name="Crous P."/>
            <person name="Grigoriev I."/>
        </authorList>
    </citation>
    <scope>NUCLEOTIDE SEQUENCE</scope>
    <source>
        <strain evidence="1">CBS 279.74</strain>
    </source>
</reference>
<evidence type="ECO:0000313" key="2">
    <source>
        <dbReference type="Proteomes" id="UP000799428"/>
    </source>
</evidence>
<evidence type="ECO:0000313" key="1">
    <source>
        <dbReference type="EMBL" id="KAF2708226.1"/>
    </source>
</evidence>
<name>A0A6G1K5R9_9PLEO</name>
<dbReference type="AlphaFoldDB" id="A0A6G1K5R9"/>
<keyword evidence="2" id="KW-1185">Reference proteome</keyword>
<sequence length="288" mass="32801">MSSYNMQYKLLRILYAKPPRELQDKFPPNTILRVFKTYYNHYKDKLGMHVSTYDPCLLCTDKGENPFSITGLQTNNTLSIITQDFLHREEEELHKAKLRAKPKTILGAYIASVCQPKADIKALNLNRTKLFIFTNRSFANNKDLSSQLSFLIVLANKNRTGDVKCKRVTRSVLASKLYGIVRGFDSAIALSTTIQQIIRNFYIPLIPLVICTDSKLLYNCLIKLSTTNKKRLIINIMSLRESKNNPANAFTKKAPNPALEQLISLNTLDIKVEAFVQRENPPIQNTEG</sequence>
<proteinExistence type="predicted"/>
<dbReference type="EMBL" id="MU005772">
    <property type="protein sequence ID" value="KAF2708226.1"/>
    <property type="molecule type" value="Genomic_DNA"/>
</dbReference>
<gene>
    <name evidence="1" type="ORF">K504DRAFT_477647</name>
</gene>
<protein>
    <submittedName>
        <fullName evidence="1">Uncharacterized protein</fullName>
    </submittedName>
</protein>
<accession>A0A6G1K5R9</accession>